<dbReference type="RefSeq" id="WP_341627763.1">
    <property type="nucleotide sequence ID" value="NZ_JBAKBA010000016.1"/>
</dbReference>
<dbReference type="Pfam" id="PF00571">
    <property type="entry name" value="CBS"/>
    <property type="match status" value="2"/>
</dbReference>
<dbReference type="Pfam" id="PF03445">
    <property type="entry name" value="DUF294"/>
    <property type="match status" value="1"/>
</dbReference>
<dbReference type="PROSITE" id="PS51371">
    <property type="entry name" value="CBS"/>
    <property type="match status" value="2"/>
</dbReference>
<dbReference type="InterPro" id="IPR051257">
    <property type="entry name" value="Diverse_CBS-Domain"/>
</dbReference>
<evidence type="ECO:0000259" key="3">
    <source>
        <dbReference type="PROSITE" id="PS51371"/>
    </source>
</evidence>
<protein>
    <submittedName>
        <fullName evidence="4">DUF294 nucleotidyltransferase-like domain-containing protein</fullName>
    </submittedName>
</protein>
<dbReference type="InterPro" id="IPR005105">
    <property type="entry name" value="GlnD_Uridyltrans_N"/>
</dbReference>
<organism evidence="4 5">
    <name type="scientific">Psychromonas arctica</name>
    <dbReference type="NCBI Taxonomy" id="168275"/>
    <lineage>
        <taxon>Bacteria</taxon>
        <taxon>Pseudomonadati</taxon>
        <taxon>Pseudomonadota</taxon>
        <taxon>Gammaproteobacteria</taxon>
        <taxon>Alteromonadales</taxon>
        <taxon>Psychromonadaceae</taxon>
        <taxon>Psychromonas</taxon>
    </lineage>
</organism>
<dbReference type="CDD" id="cd00038">
    <property type="entry name" value="CAP_ED"/>
    <property type="match status" value="1"/>
</dbReference>
<sequence>MNNELLPDIVSFLQTIPSFNKLSSDTLKEIADTVKIIQLNAGKILNHDPDISYLYIIRNGIIEQNNPDGSLRSKLGNDDIFGFNQQPGDGSEHYSITAIENTLLYQFNYESLVKLINDYPHILSQLDLSLRTRLKATTTEADDSRHSFHQYMRPCDDVMSSKLALVSVNDTIQNVAHQMRNITGISCAFIVAEDKTLIGLVTDKDITQRVVAEALDVQQPIGSVMTENPHTIYANELVMEAVQLMTKYNIQNIPVINKKQHVIGYITPKDLIQNSGVQSIYLVNKIRHASSLQQLISLSEQRNAAFKEIMESTSSSSLVAQILTTIYDAFNCRLIELGIESFGTPPCAFSWIVAGSHARNEVHLASDQDNALILDKNATKSDRIYFNHVAMTVCKGLSKLGYTLCKGRFMAATPKWCQNIKVWKEYYDSWSQKPEYESLLNLNVFIEIRHIYGDKSLFREIDAHRHQQITYNFPLTIALVRNALRTRPPLGIFQNLVLEKDGNNNNVLNIKKAAIGCIVDIARIYTVINDCRDINTSDRIKWLYQAKILNKATYQDLIGTYQYVTHLRYQHQQQSVENNVKIDNLLKPNLFGSFERQHLKDSFRIISNFQNILKMKYLK</sequence>
<dbReference type="Gene3D" id="3.10.580.10">
    <property type="entry name" value="CBS-domain"/>
    <property type="match status" value="1"/>
</dbReference>
<dbReference type="SUPFAM" id="SSF51206">
    <property type="entry name" value="cAMP-binding domain-like"/>
    <property type="match status" value="1"/>
</dbReference>
<proteinExistence type="predicted"/>
<dbReference type="SMART" id="SM00116">
    <property type="entry name" value="CBS"/>
    <property type="match status" value="2"/>
</dbReference>
<comment type="caution">
    <text evidence="4">The sequence shown here is derived from an EMBL/GenBank/DDBJ whole genome shotgun (WGS) entry which is preliminary data.</text>
</comment>
<name>A0ABU9HBC6_9GAMM</name>
<dbReference type="SUPFAM" id="SSF54631">
    <property type="entry name" value="CBS-domain pair"/>
    <property type="match status" value="1"/>
</dbReference>
<keyword evidence="1 2" id="KW-0129">CBS domain</keyword>
<dbReference type="InterPro" id="IPR018821">
    <property type="entry name" value="DUF294_put_nucleoTrafse_sb-bd"/>
</dbReference>
<evidence type="ECO:0000256" key="2">
    <source>
        <dbReference type="PROSITE-ProRule" id="PRU00703"/>
    </source>
</evidence>
<evidence type="ECO:0000313" key="5">
    <source>
        <dbReference type="Proteomes" id="UP001366060"/>
    </source>
</evidence>
<dbReference type="PANTHER" id="PTHR43080:SF2">
    <property type="entry name" value="CBS DOMAIN-CONTAINING PROTEIN"/>
    <property type="match status" value="1"/>
</dbReference>
<evidence type="ECO:0000256" key="1">
    <source>
        <dbReference type="ARBA" id="ARBA00023122"/>
    </source>
</evidence>
<keyword evidence="5" id="KW-1185">Reference proteome</keyword>
<dbReference type="InterPro" id="IPR018490">
    <property type="entry name" value="cNMP-bd_dom_sf"/>
</dbReference>
<dbReference type="CDD" id="cd05401">
    <property type="entry name" value="NT_GlnE_GlnD_like"/>
    <property type="match status" value="1"/>
</dbReference>
<gene>
    <name evidence="4" type="ORF">V6255_08545</name>
</gene>
<dbReference type="Pfam" id="PF10335">
    <property type="entry name" value="DUF294_C"/>
    <property type="match status" value="1"/>
</dbReference>
<dbReference type="InterPro" id="IPR000595">
    <property type="entry name" value="cNMP-bd_dom"/>
</dbReference>
<dbReference type="EMBL" id="JBAKBA010000016">
    <property type="protein sequence ID" value="MEL0659187.1"/>
    <property type="molecule type" value="Genomic_DNA"/>
</dbReference>
<feature type="domain" description="CBS" evidence="3">
    <location>
        <begin position="159"/>
        <end position="217"/>
    </location>
</feature>
<dbReference type="InterPro" id="IPR046342">
    <property type="entry name" value="CBS_dom_sf"/>
</dbReference>
<dbReference type="InterPro" id="IPR014710">
    <property type="entry name" value="RmlC-like_jellyroll"/>
</dbReference>
<evidence type="ECO:0000313" key="4">
    <source>
        <dbReference type="EMBL" id="MEL0659187.1"/>
    </source>
</evidence>
<reference evidence="4 5" key="1">
    <citation type="submission" date="2024-02" db="EMBL/GenBank/DDBJ databases">
        <title>Bacteria isolated from the canopy kelp, Nereocystis luetkeana.</title>
        <authorList>
            <person name="Pfister C.A."/>
            <person name="Younker I.T."/>
            <person name="Light S.H."/>
        </authorList>
    </citation>
    <scope>NUCLEOTIDE SEQUENCE [LARGE SCALE GENOMIC DNA]</scope>
    <source>
        <strain evidence="4 5">TI.2.07</strain>
    </source>
</reference>
<feature type="domain" description="CBS" evidence="3">
    <location>
        <begin position="225"/>
        <end position="282"/>
    </location>
</feature>
<dbReference type="Proteomes" id="UP001366060">
    <property type="component" value="Unassembled WGS sequence"/>
</dbReference>
<dbReference type="Gene3D" id="2.60.120.10">
    <property type="entry name" value="Jelly Rolls"/>
    <property type="match status" value="1"/>
</dbReference>
<dbReference type="PANTHER" id="PTHR43080">
    <property type="entry name" value="CBS DOMAIN-CONTAINING PROTEIN CBSX3, MITOCHONDRIAL"/>
    <property type="match status" value="1"/>
</dbReference>
<accession>A0ABU9HBC6</accession>
<dbReference type="InterPro" id="IPR000644">
    <property type="entry name" value="CBS_dom"/>
</dbReference>